<evidence type="ECO:0000256" key="6">
    <source>
        <dbReference type="ARBA" id="ARBA00022769"/>
    </source>
</evidence>
<dbReference type="STRING" id="426128.SAMN05660297_01227"/>
<dbReference type="GO" id="GO:0009432">
    <property type="term" value="P:SOS response"/>
    <property type="evidence" value="ECO:0007669"/>
    <property type="project" value="UniProtKB-UniRule"/>
</dbReference>
<dbReference type="InterPro" id="IPR006935">
    <property type="entry name" value="Helicase/UvrB_N"/>
</dbReference>
<name>A0A1I0BE93_9FIRM</name>
<keyword evidence="6 12" id="KW-0228">DNA excision</keyword>
<keyword evidence="3 12" id="KW-0963">Cytoplasm</keyword>
<gene>
    <name evidence="12" type="primary">uvrB</name>
    <name evidence="18" type="ORF">SAMN05660297_01227</name>
</gene>
<feature type="binding site" evidence="12">
    <location>
        <begin position="38"/>
        <end position="45"/>
    </location>
    <ligand>
        <name>ATP</name>
        <dbReference type="ChEBI" id="CHEBI:30616"/>
    </ligand>
</feature>
<dbReference type="SUPFAM" id="SSF52540">
    <property type="entry name" value="P-loop containing nucleoside triphosphate hydrolases"/>
    <property type="match status" value="2"/>
</dbReference>
<evidence type="ECO:0000256" key="4">
    <source>
        <dbReference type="ARBA" id="ARBA00022741"/>
    </source>
</evidence>
<accession>A0A1I0BE93</accession>
<dbReference type="Proteomes" id="UP000199568">
    <property type="component" value="Unassembled WGS sequence"/>
</dbReference>
<evidence type="ECO:0000313" key="19">
    <source>
        <dbReference type="Proteomes" id="UP000199568"/>
    </source>
</evidence>
<evidence type="ECO:0000256" key="14">
    <source>
        <dbReference type="SAM" id="Coils"/>
    </source>
</evidence>
<dbReference type="PANTHER" id="PTHR24029">
    <property type="entry name" value="UVRABC SYSTEM PROTEIN B"/>
    <property type="match status" value="1"/>
</dbReference>
<feature type="domain" description="Helicase C-terminal" evidence="17">
    <location>
        <begin position="429"/>
        <end position="595"/>
    </location>
</feature>
<evidence type="ECO:0000259" key="15">
    <source>
        <dbReference type="PROSITE" id="PS50151"/>
    </source>
</evidence>
<dbReference type="GO" id="GO:0005524">
    <property type="term" value="F:ATP binding"/>
    <property type="evidence" value="ECO:0007669"/>
    <property type="project" value="UniProtKB-UniRule"/>
</dbReference>
<evidence type="ECO:0000256" key="3">
    <source>
        <dbReference type="ARBA" id="ARBA00022490"/>
    </source>
</evidence>
<dbReference type="InterPro" id="IPR027417">
    <property type="entry name" value="P-loop_NTPase"/>
</dbReference>
<dbReference type="Pfam" id="PF17757">
    <property type="entry name" value="UvrB_inter"/>
    <property type="match status" value="1"/>
</dbReference>
<protein>
    <recommendedName>
        <fullName evidence="11 12">UvrABC system protein B</fullName>
        <shortName evidence="12">Protein UvrB</shortName>
    </recommendedName>
    <alternativeName>
        <fullName evidence="12">Excinuclease ABC subunit B</fullName>
    </alternativeName>
</protein>
<dbReference type="OrthoDB" id="9806651at2"/>
<dbReference type="PROSITE" id="PS50151">
    <property type="entry name" value="UVR"/>
    <property type="match status" value="1"/>
</dbReference>
<dbReference type="SUPFAM" id="SSF46600">
    <property type="entry name" value="C-terminal UvrC-binding domain of UvrB"/>
    <property type="match status" value="1"/>
</dbReference>
<keyword evidence="12 13" id="KW-0742">SOS response</keyword>
<evidence type="ECO:0000256" key="1">
    <source>
        <dbReference type="ARBA" id="ARBA00004496"/>
    </source>
</evidence>
<dbReference type="GO" id="GO:0009380">
    <property type="term" value="C:excinuclease repair complex"/>
    <property type="evidence" value="ECO:0007669"/>
    <property type="project" value="InterPro"/>
</dbReference>
<evidence type="ECO:0000256" key="9">
    <source>
        <dbReference type="ARBA" id="ARBA00023204"/>
    </source>
</evidence>
<dbReference type="HAMAP" id="MF_00204">
    <property type="entry name" value="UvrB"/>
    <property type="match status" value="1"/>
</dbReference>
<dbReference type="GO" id="GO:0009381">
    <property type="term" value="F:excinuclease ABC activity"/>
    <property type="evidence" value="ECO:0007669"/>
    <property type="project" value="UniProtKB-UniRule"/>
</dbReference>
<evidence type="ECO:0000256" key="2">
    <source>
        <dbReference type="ARBA" id="ARBA00008533"/>
    </source>
</evidence>
<evidence type="ECO:0000256" key="11">
    <source>
        <dbReference type="ARBA" id="ARBA00029504"/>
    </source>
</evidence>
<dbReference type="PANTHER" id="PTHR24029:SF0">
    <property type="entry name" value="UVRABC SYSTEM PROTEIN B"/>
    <property type="match status" value="1"/>
</dbReference>
<dbReference type="SMART" id="SM00490">
    <property type="entry name" value="HELICc"/>
    <property type="match status" value="1"/>
</dbReference>
<dbReference type="NCBIfam" id="NF003673">
    <property type="entry name" value="PRK05298.1"/>
    <property type="match status" value="1"/>
</dbReference>
<evidence type="ECO:0000256" key="7">
    <source>
        <dbReference type="ARBA" id="ARBA00022840"/>
    </source>
</evidence>
<dbReference type="InterPro" id="IPR024759">
    <property type="entry name" value="UvrB_YAD/RRR_dom"/>
</dbReference>
<evidence type="ECO:0000256" key="8">
    <source>
        <dbReference type="ARBA" id="ARBA00022881"/>
    </source>
</evidence>
<feature type="coiled-coil region" evidence="14">
    <location>
        <begin position="619"/>
        <end position="646"/>
    </location>
</feature>
<evidence type="ECO:0000259" key="17">
    <source>
        <dbReference type="PROSITE" id="PS51194"/>
    </source>
</evidence>
<dbReference type="Pfam" id="PF02151">
    <property type="entry name" value="UVR"/>
    <property type="match status" value="1"/>
</dbReference>
<dbReference type="CDD" id="cd18790">
    <property type="entry name" value="SF2_C_UvrB"/>
    <property type="match status" value="1"/>
</dbReference>
<feature type="domain" description="UVR" evidence="15">
    <location>
        <begin position="623"/>
        <end position="658"/>
    </location>
</feature>
<keyword evidence="5 12" id="KW-0227">DNA damage</keyword>
<dbReference type="InterPro" id="IPR001650">
    <property type="entry name" value="Helicase_C-like"/>
</dbReference>
<dbReference type="InterPro" id="IPR041471">
    <property type="entry name" value="UvrB_inter"/>
</dbReference>
<sequence length="660" mass="75636">MEKFKISSEYKPTGDQPQAIKTLSKGVLDGLKHQTLLGVTGSGKTFTMANVVEKVQKPTLVMAHNKTLAAQLCSEFKEFFPNNAVEYFVSYYDYYQPEAYVAHSDTYIEKDASINDEIDKLRHSATAALLERRDVIIVASVSCIYGLGDPEEYKRLVVSLRTGMHKDRDQVLRQLVDIQYERNDINFIRGTFRVRGDVVEIFPASSSENAVRVEFFGDEIDRITEINVLTGEVIGARGHISIFPASHYATSAEKVESAIHNIEQELEEQVKYFKDTDKLLEAQRIQQRTMYDIEMLREVGFCQGIENYSRHLTGRKPGSRPHTLLDYFPEDYLIIVDESHVTIPQARGMYGGDRSRKESLVNHGFRLPSAYDNRPLNFQEFEGLVNQILYVTATPGPYELEKSNQVVEQIIRPTGLLDPIVEIRPIKGQIDDLVGEINQRVEKNQRVLITTLTKKMSEDLTNYLKEVDIKVRYLHSDIKTMERMEIIRDLRLGEFDVLVGINLLREGLDLPEVSLVAILDADKEGFLRSETSMIQTIGRAARNLEGKVIMYADKITKSMQTAIEETERRRQIQFDYNRKNNITPASIQKRVYNVIEATKVAEEEVKYHADQTQEGKYSKEQLETIIKALEIEMLEAAEALEFEKAAKLRDEIQILRKQQI</sequence>
<dbReference type="GO" id="GO:0006289">
    <property type="term" value="P:nucleotide-excision repair"/>
    <property type="evidence" value="ECO:0007669"/>
    <property type="project" value="UniProtKB-UniRule"/>
</dbReference>
<dbReference type="InterPro" id="IPR036876">
    <property type="entry name" value="UVR_dom_sf"/>
</dbReference>
<dbReference type="Pfam" id="PF00271">
    <property type="entry name" value="Helicase_C"/>
    <property type="match status" value="1"/>
</dbReference>
<evidence type="ECO:0000256" key="12">
    <source>
        <dbReference type="HAMAP-Rule" id="MF_00204"/>
    </source>
</evidence>
<keyword evidence="14" id="KW-0175">Coiled coil</keyword>
<keyword evidence="7 12" id="KW-0067">ATP-binding</keyword>
<dbReference type="AlphaFoldDB" id="A0A1I0BE93"/>
<dbReference type="PROSITE" id="PS51192">
    <property type="entry name" value="HELICASE_ATP_BIND_1"/>
    <property type="match status" value="1"/>
</dbReference>
<comment type="function">
    <text evidence="12">The UvrABC repair system catalyzes the recognition and processing of DNA lesions. A damage recognition complex composed of 2 UvrA and 2 UvrB subunits scans DNA for abnormalities. Upon binding of the UvrA(2)B(2) complex to a putative damaged site, the DNA wraps around one UvrB monomer. DNA wrap is dependent on ATP binding by UvrB and probably causes local melting of the DNA helix, facilitating insertion of UvrB beta-hairpin between the DNA strands. Then UvrB probes one DNA strand for the presence of a lesion. If a lesion is found the UvrA subunits dissociate and the UvrB-DNA preincision complex is formed. This complex is subsequently bound by UvrC and the second UvrB is released. If no lesion is found, the DNA wraps around the other UvrB subunit that will check the other stand for damage.</text>
</comment>
<comment type="domain">
    <text evidence="12">The beta-hairpin motif is involved in DNA binding.</text>
</comment>
<keyword evidence="19" id="KW-1185">Reference proteome</keyword>
<keyword evidence="8 12" id="KW-0267">Excision nuclease</keyword>
<evidence type="ECO:0000256" key="5">
    <source>
        <dbReference type="ARBA" id="ARBA00022763"/>
    </source>
</evidence>
<comment type="subunit">
    <text evidence="10 12 13">Forms a heterotetramer with UvrA during the search for lesions. Interacts with UvrC in an incision complex.</text>
</comment>
<dbReference type="InterPro" id="IPR014001">
    <property type="entry name" value="Helicase_ATP-bd"/>
</dbReference>
<dbReference type="PROSITE" id="PS51194">
    <property type="entry name" value="HELICASE_CTER"/>
    <property type="match status" value="1"/>
</dbReference>
<feature type="domain" description="Helicase ATP-binding" evidence="16">
    <location>
        <begin position="25"/>
        <end position="159"/>
    </location>
</feature>
<dbReference type="RefSeq" id="WP_090440885.1">
    <property type="nucleotide sequence ID" value="NZ_FOHU01000004.1"/>
</dbReference>
<dbReference type="GO" id="GO:0005737">
    <property type="term" value="C:cytoplasm"/>
    <property type="evidence" value="ECO:0007669"/>
    <property type="project" value="UniProtKB-SubCell"/>
</dbReference>
<dbReference type="GO" id="GO:0016887">
    <property type="term" value="F:ATP hydrolysis activity"/>
    <property type="evidence" value="ECO:0007669"/>
    <property type="project" value="InterPro"/>
</dbReference>
<dbReference type="Pfam" id="PF04851">
    <property type="entry name" value="ResIII"/>
    <property type="match status" value="1"/>
</dbReference>
<dbReference type="Gene3D" id="3.40.50.300">
    <property type="entry name" value="P-loop containing nucleotide triphosphate hydrolases"/>
    <property type="match status" value="3"/>
</dbReference>
<comment type="subcellular location">
    <subcellularLocation>
        <location evidence="1 12 13">Cytoplasm</location>
    </subcellularLocation>
</comment>
<dbReference type="Gene3D" id="4.10.860.10">
    <property type="entry name" value="UVR domain"/>
    <property type="match status" value="1"/>
</dbReference>
<dbReference type="SMART" id="SM00487">
    <property type="entry name" value="DEXDc"/>
    <property type="match status" value="1"/>
</dbReference>
<dbReference type="GO" id="GO:0003677">
    <property type="term" value="F:DNA binding"/>
    <property type="evidence" value="ECO:0007669"/>
    <property type="project" value="UniProtKB-UniRule"/>
</dbReference>
<dbReference type="CDD" id="cd17916">
    <property type="entry name" value="DEXHc_UvrB"/>
    <property type="match status" value="1"/>
</dbReference>
<reference evidence="18 19" key="1">
    <citation type="submission" date="2016-10" db="EMBL/GenBank/DDBJ databases">
        <authorList>
            <person name="de Groot N.N."/>
        </authorList>
    </citation>
    <scope>NUCLEOTIDE SEQUENCE [LARGE SCALE GENOMIC DNA]</scope>
    <source>
        <strain evidence="18 19">DSM 18979</strain>
    </source>
</reference>
<keyword evidence="9 12" id="KW-0234">DNA repair</keyword>
<dbReference type="EMBL" id="FOHU01000004">
    <property type="protein sequence ID" value="SET05168.1"/>
    <property type="molecule type" value="Genomic_DNA"/>
</dbReference>
<organism evidence="18 19">
    <name type="scientific">Natronincola peptidivorans</name>
    <dbReference type="NCBI Taxonomy" id="426128"/>
    <lineage>
        <taxon>Bacteria</taxon>
        <taxon>Bacillati</taxon>
        <taxon>Bacillota</taxon>
        <taxon>Clostridia</taxon>
        <taxon>Peptostreptococcales</taxon>
        <taxon>Natronincolaceae</taxon>
        <taxon>Natronincola</taxon>
    </lineage>
</organism>
<dbReference type="Gene3D" id="6.10.140.240">
    <property type="match status" value="1"/>
</dbReference>
<keyword evidence="4 12" id="KW-0547">Nucleotide-binding</keyword>
<feature type="short sequence motif" description="Beta-hairpin" evidence="12">
    <location>
        <begin position="91"/>
        <end position="114"/>
    </location>
</feature>
<dbReference type="Pfam" id="PF12344">
    <property type="entry name" value="UvrB"/>
    <property type="match status" value="1"/>
</dbReference>
<dbReference type="NCBIfam" id="TIGR00631">
    <property type="entry name" value="uvrb"/>
    <property type="match status" value="1"/>
</dbReference>
<evidence type="ECO:0000259" key="16">
    <source>
        <dbReference type="PROSITE" id="PS51192"/>
    </source>
</evidence>
<dbReference type="InterPro" id="IPR001943">
    <property type="entry name" value="UVR_dom"/>
</dbReference>
<evidence type="ECO:0000313" key="18">
    <source>
        <dbReference type="EMBL" id="SET05168.1"/>
    </source>
</evidence>
<evidence type="ECO:0000256" key="13">
    <source>
        <dbReference type="RuleBase" id="RU003587"/>
    </source>
</evidence>
<dbReference type="InterPro" id="IPR004807">
    <property type="entry name" value="UvrB"/>
</dbReference>
<proteinExistence type="inferred from homology"/>
<comment type="similarity">
    <text evidence="2 12 13">Belongs to the UvrB family.</text>
</comment>
<evidence type="ECO:0000256" key="10">
    <source>
        <dbReference type="ARBA" id="ARBA00026033"/>
    </source>
</evidence>